<accession>A0A1C7LZR2</accession>
<dbReference type="STRING" id="5627.A0A1C7LZR2"/>
<dbReference type="Proteomes" id="UP000092993">
    <property type="component" value="Unassembled WGS sequence"/>
</dbReference>
<keyword evidence="1" id="KW-1133">Transmembrane helix</keyword>
<dbReference type="AlphaFoldDB" id="A0A1C7LZR2"/>
<feature type="transmembrane region" description="Helical" evidence="1">
    <location>
        <begin position="228"/>
        <end position="248"/>
    </location>
</feature>
<comment type="caution">
    <text evidence="3">The sequence shown here is derived from an EMBL/GenBank/DDBJ whole genome shotgun (WGS) entry which is preliminary data.</text>
</comment>
<feature type="transmembrane region" description="Helical" evidence="1">
    <location>
        <begin position="149"/>
        <end position="169"/>
    </location>
</feature>
<reference evidence="3 4" key="1">
    <citation type="submission" date="2016-03" db="EMBL/GenBank/DDBJ databases">
        <title>Whole genome sequencing of Grifola frondosa 9006-11.</title>
        <authorList>
            <person name="Min B."/>
            <person name="Park H."/>
            <person name="Kim J.-G."/>
            <person name="Cho H."/>
            <person name="Oh Y.-L."/>
            <person name="Kong W.-S."/>
            <person name="Choi I.-G."/>
        </authorList>
    </citation>
    <scope>NUCLEOTIDE SEQUENCE [LARGE SCALE GENOMIC DNA]</scope>
    <source>
        <strain evidence="3 4">9006-11</strain>
    </source>
</reference>
<dbReference type="EMBL" id="LUGG01000022">
    <property type="protein sequence ID" value="OBZ68334.1"/>
    <property type="molecule type" value="Genomic_DNA"/>
</dbReference>
<evidence type="ECO:0000256" key="1">
    <source>
        <dbReference type="SAM" id="Phobius"/>
    </source>
</evidence>
<dbReference type="OMA" id="NIRRAYY"/>
<sequence>MGFTDCGISFTALRDDSSFSASCSRPSCLGTVTMSFVPPMASEQDSNTVAELITSIENVHMTQFVSFIAATIVVYDYIICIEREVELIWQKRWSVIKLAFIWHRYFGLSCMLFQVIALNSTAINDALYVFIPVRIDQEYQGRFWFHWETWGYCSILFSSEAVLLLWIYVVYNKSRWILAVMGFLYVTEVVAVVMILAFSFIHFDANSHTIPGTTFCVIGSVPSTYRLLWVPILAFDSILLLLFLYRGCGRSLRCGRKRTFTYDNLLDMVYKHSLMNFLAIFASYLSCAIIWLVATPGLYQIPVAFALALSITNCTRLLINIRRAYYIGVDDPLLINIRDIPQTGTNTPVLSEIPMTQGLLMQLRRVTRTSIRGPRSYTSRRKSTRNGGSTS</sequence>
<keyword evidence="1" id="KW-0812">Transmembrane</keyword>
<feature type="transmembrane region" description="Helical" evidence="1">
    <location>
        <begin position="102"/>
        <end position="123"/>
    </location>
</feature>
<feature type="transmembrane region" description="Helical" evidence="1">
    <location>
        <begin position="274"/>
        <end position="293"/>
    </location>
</feature>
<keyword evidence="1" id="KW-0472">Membrane</keyword>
<protein>
    <recommendedName>
        <fullName evidence="2">DUF6533 domain-containing protein</fullName>
    </recommendedName>
</protein>
<feature type="domain" description="DUF6533" evidence="2">
    <location>
        <begin position="65"/>
        <end position="108"/>
    </location>
</feature>
<keyword evidence="4" id="KW-1185">Reference proteome</keyword>
<dbReference type="OrthoDB" id="3038503at2759"/>
<feature type="transmembrane region" description="Helical" evidence="1">
    <location>
        <begin position="176"/>
        <end position="201"/>
    </location>
</feature>
<feature type="transmembrane region" description="Helical" evidence="1">
    <location>
        <begin position="64"/>
        <end position="81"/>
    </location>
</feature>
<dbReference type="InterPro" id="IPR045340">
    <property type="entry name" value="DUF6533"/>
</dbReference>
<evidence type="ECO:0000259" key="2">
    <source>
        <dbReference type="Pfam" id="PF20151"/>
    </source>
</evidence>
<gene>
    <name evidence="3" type="ORF">A0H81_11778</name>
</gene>
<dbReference type="Pfam" id="PF20151">
    <property type="entry name" value="DUF6533"/>
    <property type="match status" value="1"/>
</dbReference>
<organism evidence="3 4">
    <name type="scientific">Grifola frondosa</name>
    <name type="common">Maitake</name>
    <name type="synonym">Polyporus frondosus</name>
    <dbReference type="NCBI Taxonomy" id="5627"/>
    <lineage>
        <taxon>Eukaryota</taxon>
        <taxon>Fungi</taxon>
        <taxon>Dikarya</taxon>
        <taxon>Basidiomycota</taxon>
        <taxon>Agaricomycotina</taxon>
        <taxon>Agaricomycetes</taxon>
        <taxon>Polyporales</taxon>
        <taxon>Grifolaceae</taxon>
        <taxon>Grifola</taxon>
    </lineage>
</organism>
<feature type="transmembrane region" description="Helical" evidence="1">
    <location>
        <begin position="299"/>
        <end position="319"/>
    </location>
</feature>
<evidence type="ECO:0000313" key="3">
    <source>
        <dbReference type="EMBL" id="OBZ68334.1"/>
    </source>
</evidence>
<name>A0A1C7LZR2_GRIFR</name>
<evidence type="ECO:0000313" key="4">
    <source>
        <dbReference type="Proteomes" id="UP000092993"/>
    </source>
</evidence>
<proteinExistence type="predicted"/>